<feature type="coiled-coil region" evidence="1">
    <location>
        <begin position="160"/>
        <end position="189"/>
    </location>
</feature>
<dbReference type="EMBL" id="MTQA01000028">
    <property type="protein sequence ID" value="PNP85148.1"/>
    <property type="molecule type" value="Genomic_DNA"/>
</dbReference>
<reference evidence="2 3" key="1">
    <citation type="submission" date="2017-06" db="EMBL/GenBank/DDBJ databases">
        <title>Genome of Fusarium nygamai isolate CS10214.</title>
        <authorList>
            <person name="Gardiner D.M."/>
            <person name="Obanor F."/>
            <person name="Kazan K."/>
        </authorList>
    </citation>
    <scope>NUCLEOTIDE SEQUENCE [LARGE SCALE GENOMIC DNA]</scope>
    <source>
        <strain evidence="2 3">CS10214</strain>
    </source>
</reference>
<name>A0A2K0WS82_GIBNY</name>
<accession>A0A2K0WS82</accession>
<dbReference type="OrthoDB" id="5092838at2759"/>
<dbReference type="AlphaFoldDB" id="A0A2K0WS82"/>
<evidence type="ECO:0000313" key="3">
    <source>
        <dbReference type="Proteomes" id="UP000236664"/>
    </source>
</evidence>
<dbReference type="Proteomes" id="UP000236664">
    <property type="component" value="Unassembled WGS sequence"/>
</dbReference>
<gene>
    <name evidence="2" type="ORF">FNYG_01377</name>
</gene>
<proteinExistence type="predicted"/>
<organism evidence="2 3">
    <name type="scientific">Gibberella nygamai</name>
    <name type="common">Bean root rot disease fungus</name>
    <name type="synonym">Fusarium nygamai</name>
    <dbReference type="NCBI Taxonomy" id="42673"/>
    <lineage>
        <taxon>Eukaryota</taxon>
        <taxon>Fungi</taxon>
        <taxon>Dikarya</taxon>
        <taxon>Ascomycota</taxon>
        <taxon>Pezizomycotina</taxon>
        <taxon>Sordariomycetes</taxon>
        <taxon>Hypocreomycetidae</taxon>
        <taxon>Hypocreales</taxon>
        <taxon>Nectriaceae</taxon>
        <taxon>Fusarium</taxon>
        <taxon>Fusarium fujikuroi species complex</taxon>
    </lineage>
</organism>
<feature type="coiled-coil region" evidence="1">
    <location>
        <begin position="96"/>
        <end position="123"/>
    </location>
</feature>
<protein>
    <submittedName>
        <fullName evidence="2">Uncharacterized protein</fullName>
    </submittedName>
</protein>
<keyword evidence="1" id="KW-0175">Coiled coil</keyword>
<sequence length="277" mass="32506">MSQREDLEACLVKHNQVFANVHEKFTEQLNAESVEALRKAFKTIGNHLETDHMERSSKMKSAFDELSRTLHETGIAVYDATQKSLEDKDLEITTLRQEYEAKLKAKDEEIQALKESVHDLRESRRDKDDMIATTKEMNKFLLTQLQDRKEPYEPKDKNMLASMAEQQKKAELQLQNQEAELRTKLLEKRKKSQAEVSDRGPLSERIEADAQTTEDPMETIVAPLPTMNRKQGKWFQEYRARELNRWREEMTKAEDVRKFVLDFISTPPTKREPFGRF</sequence>
<keyword evidence="3" id="KW-1185">Reference proteome</keyword>
<evidence type="ECO:0000313" key="2">
    <source>
        <dbReference type="EMBL" id="PNP85148.1"/>
    </source>
</evidence>
<evidence type="ECO:0000256" key="1">
    <source>
        <dbReference type="SAM" id="Coils"/>
    </source>
</evidence>
<comment type="caution">
    <text evidence="2">The sequence shown here is derived from an EMBL/GenBank/DDBJ whole genome shotgun (WGS) entry which is preliminary data.</text>
</comment>